<dbReference type="EMBL" id="JAUTXU010000220">
    <property type="protein sequence ID" value="KAK3697810.1"/>
    <property type="molecule type" value="Genomic_DNA"/>
</dbReference>
<keyword evidence="2" id="KW-1185">Reference proteome</keyword>
<accession>A0ACC3MKK7</accession>
<proteinExistence type="predicted"/>
<organism evidence="1 2">
    <name type="scientific">Vermiconidia calcicola</name>
    <dbReference type="NCBI Taxonomy" id="1690605"/>
    <lineage>
        <taxon>Eukaryota</taxon>
        <taxon>Fungi</taxon>
        <taxon>Dikarya</taxon>
        <taxon>Ascomycota</taxon>
        <taxon>Pezizomycotina</taxon>
        <taxon>Dothideomycetes</taxon>
        <taxon>Dothideomycetidae</taxon>
        <taxon>Mycosphaerellales</taxon>
        <taxon>Extremaceae</taxon>
        <taxon>Vermiconidia</taxon>
    </lineage>
</organism>
<sequence length="1173" mass="127460">MSEPITRTASAAGSVVSIPTPLRHPTPDLNSLQGAFIKNIAKLERTAEEMSASGSDLDEEIRRRSRGNSVQSSNNGDISVVRPSMTERVGSTRSTRSGSYGRNIVDVNGAARWGGYSPGGVTSASKSSRLAQVSEPMQEGRPLDSPLRPSFSVHEDDEEEEEEMAQLVQARSREPSQSSFAQRYDEIAGEIEQSLEHIPPSPPKDQAQLHRDDALQHMEIGGTETPPNRPRSTDTFREAQVAFQDFDGVHFSPDTDELVELDEYGNEIRRVSARSTSGALSIEAASLLRTPRARPISYAAPPPDEDMVYYPAPVPRVLNLPKRLSQLPAASVQAKRRSQVLSQLPQDAKAGAPWLAQEEGTRSSEESAWRPGHHSRGSGSSGVLPRGFLNERMSTNMSNLPPQLRANMYFEHQPIQQDVEIKSESAVATFDSILEASATAPAHAFTDHPFAGDVRKSVYSMERTKRQSTATIALRSTPEKKPKKRRSNSIGALLKRTSSSDALTDTLKRRGSRGSVLTDLDFNEGGNKLRKRKSQLSLGDELDREEDAVRTPGDEIEEPNLRSSRSSGLIAGAQNSSPMEDDDHRISRAPTVMSSGYRLDDAEAIEDDPKEEAAQEDDAEGEPLFVQPSTLLAELQVRKAQQKSRSRTAATAFPNGMHSTLLELDAVEEINKRKRKNQRIALAWEDPHQRALDEDVDKGDEDVPLGMLFSAKDGVKGRKTTARRDWDRPVGLMEKREMEDNEPLSNRRNRIRGGSPTRGRAPNNASRSQLNLAEPQDAVAAKAEGEGKEDPEEEGETLGQRLKRLRMKEELNGAIADVAPKEGERPKSTFTDDVISQFGGLDVKDKDRATPEPGTKAGASPQPPDEEETLGQRRARLQREREASGEHSRNVSDGSNRPPMLRSATSLANLLSANPVGQRPSAKTYESAQGTLLHANQQLQAKHKNQLQSTNMRSSSYGLERPLVDSRVQQHGGAVNAGGLLSGHQSRAPAGGFAAGTYNNGMGGIQMQQAATPMSFGGNPGMQNAGYFASPTAGMGGYGNLHQGMMGYPQQQPQMRPQPHQMPSMMSFPSQQQQYPSMMNPNAYNALNGYGAAGNSYIPQTMGGGTYASFAQNNNMMTGNVGGVNMGMAYAGAGGAGGMAMPLPPGMGGLTEADLNPNQRAAIDRWRMSVAQQ</sequence>
<evidence type="ECO:0000313" key="1">
    <source>
        <dbReference type="EMBL" id="KAK3697810.1"/>
    </source>
</evidence>
<protein>
    <submittedName>
        <fullName evidence="1">Uncharacterized protein</fullName>
    </submittedName>
</protein>
<name>A0ACC3MKK7_9PEZI</name>
<comment type="caution">
    <text evidence="1">The sequence shown here is derived from an EMBL/GenBank/DDBJ whole genome shotgun (WGS) entry which is preliminary data.</text>
</comment>
<gene>
    <name evidence="1" type="ORF">LTR37_017275</name>
</gene>
<dbReference type="Proteomes" id="UP001281147">
    <property type="component" value="Unassembled WGS sequence"/>
</dbReference>
<reference evidence="1" key="1">
    <citation type="submission" date="2023-07" db="EMBL/GenBank/DDBJ databases">
        <title>Black Yeasts Isolated from many extreme environments.</title>
        <authorList>
            <person name="Coleine C."/>
            <person name="Stajich J.E."/>
            <person name="Selbmann L."/>
        </authorList>
    </citation>
    <scope>NUCLEOTIDE SEQUENCE</scope>
    <source>
        <strain evidence="1">CCFEE 5714</strain>
    </source>
</reference>
<evidence type="ECO:0000313" key="2">
    <source>
        <dbReference type="Proteomes" id="UP001281147"/>
    </source>
</evidence>